<feature type="compositionally biased region" description="Low complexity" evidence="2">
    <location>
        <begin position="75"/>
        <end position="87"/>
    </location>
</feature>
<dbReference type="Proteomes" id="UP001465668">
    <property type="component" value="Unassembled WGS sequence"/>
</dbReference>
<evidence type="ECO:0000256" key="2">
    <source>
        <dbReference type="SAM" id="MobiDB-lite"/>
    </source>
</evidence>
<dbReference type="EMBL" id="JARVKM010000113">
    <property type="protein sequence ID" value="KAK9769709.1"/>
    <property type="molecule type" value="Genomic_DNA"/>
</dbReference>
<comment type="caution">
    <text evidence="3">The sequence shown here is derived from an EMBL/GenBank/DDBJ whole genome shotgun (WGS) entry which is preliminary data.</text>
</comment>
<evidence type="ECO:0000313" key="4">
    <source>
        <dbReference type="Proteomes" id="UP001465668"/>
    </source>
</evidence>
<keyword evidence="1" id="KW-0833">Ubl conjugation pathway</keyword>
<accession>A0ABR2X7F6</accession>
<keyword evidence="4" id="KW-1185">Reference proteome</keyword>
<organism evidence="3 4">
    <name type="scientific">Seiridium cardinale</name>
    <dbReference type="NCBI Taxonomy" id="138064"/>
    <lineage>
        <taxon>Eukaryota</taxon>
        <taxon>Fungi</taxon>
        <taxon>Dikarya</taxon>
        <taxon>Ascomycota</taxon>
        <taxon>Pezizomycotina</taxon>
        <taxon>Sordariomycetes</taxon>
        <taxon>Xylariomycetidae</taxon>
        <taxon>Amphisphaeriales</taxon>
        <taxon>Sporocadaceae</taxon>
        <taxon>Seiridium</taxon>
    </lineage>
</organism>
<feature type="compositionally biased region" description="Acidic residues" evidence="2">
    <location>
        <begin position="174"/>
        <end position="196"/>
    </location>
</feature>
<reference evidence="3 4" key="1">
    <citation type="submission" date="2024-02" db="EMBL/GenBank/DDBJ databases">
        <title>First draft genome assembly of two strains of Seiridium cardinale.</title>
        <authorList>
            <person name="Emiliani G."/>
            <person name="Scali E."/>
        </authorList>
    </citation>
    <scope>NUCLEOTIDE SEQUENCE [LARGE SCALE GENOMIC DNA]</scope>
    <source>
        <strain evidence="3 4">BM-138-000479</strain>
    </source>
</reference>
<dbReference type="Pfam" id="PF10471">
    <property type="entry name" value="ANAPC_CDC26"/>
    <property type="match status" value="1"/>
</dbReference>
<proteinExistence type="predicted"/>
<protein>
    <submittedName>
        <fullName evidence="3">Anaphase-promoting complex subunit CDC26</fullName>
    </submittedName>
</protein>
<feature type="region of interest" description="Disordered" evidence="2">
    <location>
        <begin position="53"/>
        <end position="328"/>
    </location>
</feature>
<evidence type="ECO:0000256" key="1">
    <source>
        <dbReference type="ARBA" id="ARBA00022786"/>
    </source>
</evidence>
<name>A0ABR2X7F6_9PEZI</name>
<feature type="compositionally biased region" description="Polar residues" evidence="2">
    <location>
        <begin position="252"/>
        <end position="269"/>
    </location>
</feature>
<sequence>MLRRPPTTLTLTSEDIAIYEDRRSREASQRRTNNPAVAHRYDSEELLANNHHHQHPYSHLPPTHPKRRTILDPPAAQSSSAAAQSRSGWDAASEQDLRNFAQQRAQQRRQQQHRADGASHGVHFTPLPRGGSIPPPQNGAGLGVTDAGAGDDSDFPNAALSSPPEASPLLQSSSDDDREDEDEEGSPEDEEMEDYDAPGHLQALPRSARPTVYAQQHQQVHHSYPPTAAANLQTPVNPATGAQGGQGQQQQHTPIPSNHGTAAVSQIPQAPQRRGHGRTVSSRIGSGRGAGTNEAQAQAQPPPAPTRLTRSREERNGAPGAGTRRPGR</sequence>
<dbReference type="InterPro" id="IPR018860">
    <property type="entry name" value="APC_suCDC26"/>
</dbReference>
<evidence type="ECO:0000313" key="3">
    <source>
        <dbReference type="EMBL" id="KAK9769709.1"/>
    </source>
</evidence>
<gene>
    <name evidence="3" type="ORF">SCAR479_13595</name>
</gene>
<feature type="compositionally biased region" description="Low complexity" evidence="2">
    <location>
        <begin position="317"/>
        <end position="328"/>
    </location>
</feature>